<evidence type="ECO:0000259" key="13">
    <source>
        <dbReference type="PROSITE" id="PS50839"/>
    </source>
</evidence>
<evidence type="ECO:0000256" key="9">
    <source>
        <dbReference type="PROSITE-ProRule" id="PRU00169"/>
    </source>
</evidence>
<keyword evidence="6 10" id="KW-1133">Transmembrane helix</keyword>
<dbReference type="SMART" id="SM01079">
    <property type="entry name" value="CHASE"/>
    <property type="match status" value="1"/>
</dbReference>
<dbReference type="Pfam" id="PF02518">
    <property type="entry name" value="HATPase_c"/>
    <property type="match status" value="1"/>
</dbReference>
<dbReference type="Pfam" id="PF00512">
    <property type="entry name" value="HisKA"/>
    <property type="match status" value="1"/>
</dbReference>
<dbReference type="InterPro" id="IPR036890">
    <property type="entry name" value="HATPase_C_sf"/>
</dbReference>
<feature type="domain" description="CHASE" evidence="13">
    <location>
        <begin position="150"/>
        <end position="300"/>
    </location>
</feature>
<keyword evidence="15" id="KW-1185">Reference proteome</keyword>
<dbReference type="CDD" id="cd17546">
    <property type="entry name" value="REC_hyHK_CKI1_RcsC-like"/>
    <property type="match status" value="1"/>
</dbReference>
<evidence type="ECO:0000313" key="14">
    <source>
        <dbReference type="EMBL" id="QTD56220.1"/>
    </source>
</evidence>
<dbReference type="SUPFAM" id="SSF47384">
    <property type="entry name" value="Homodimeric domain of signal transducing histidine kinase"/>
    <property type="match status" value="1"/>
</dbReference>
<dbReference type="Gene3D" id="3.40.50.2300">
    <property type="match status" value="1"/>
</dbReference>
<dbReference type="InterPro" id="IPR011006">
    <property type="entry name" value="CheY-like_superfamily"/>
</dbReference>
<dbReference type="PROSITE" id="PS50839">
    <property type="entry name" value="CHASE"/>
    <property type="match status" value="1"/>
</dbReference>
<reference evidence="14 15" key="1">
    <citation type="submission" date="2021-03" db="EMBL/GenBank/DDBJ databases">
        <title>Complete genome of Parasphingorhabdus_sp.JHSY0214.</title>
        <authorList>
            <person name="Yoo J.H."/>
            <person name="Bae J.W."/>
        </authorList>
    </citation>
    <scope>NUCLEOTIDE SEQUENCE [LARGE SCALE GENOMIC DNA]</scope>
    <source>
        <strain evidence="14 15">JHSY0214</strain>
    </source>
</reference>
<evidence type="ECO:0000259" key="11">
    <source>
        <dbReference type="PROSITE" id="PS50109"/>
    </source>
</evidence>
<dbReference type="Gene3D" id="3.30.565.10">
    <property type="entry name" value="Histidine kinase-like ATPase, C-terminal domain"/>
    <property type="match status" value="1"/>
</dbReference>
<dbReference type="InterPro" id="IPR005467">
    <property type="entry name" value="His_kinase_dom"/>
</dbReference>
<gene>
    <name evidence="14" type="ORF">J4G78_01020</name>
</gene>
<dbReference type="InterPro" id="IPR003594">
    <property type="entry name" value="HATPase_dom"/>
</dbReference>
<dbReference type="SMART" id="SM00448">
    <property type="entry name" value="REC"/>
    <property type="match status" value="1"/>
</dbReference>
<evidence type="ECO:0000256" key="10">
    <source>
        <dbReference type="SAM" id="Phobius"/>
    </source>
</evidence>
<dbReference type="Pfam" id="PF03924">
    <property type="entry name" value="CHASE"/>
    <property type="match status" value="1"/>
</dbReference>
<dbReference type="InterPro" id="IPR004358">
    <property type="entry name" value="Sig_transdc_His_kin-like_C"/>
</dbReference>
<evidence type="ECO:0000256" key="7">
    <source>
        <dbReference type="ARBA" id="ARBA00023012"/>
    </source>
</evidence>
<dbReference type="PANTHER" id="PTHR45339">
    <property type="entry name" value="HYBRID SIGNAL TRANSDUCTION HISTIDINE KINASE J"/>
    <property type="match status" value="1"/>
</dbReference>
<sequence length="768" mass="85016">MTNFMKNFTQNQTIAVIGILTLIGSAALLGITIWAWKITSVTSYDRNLATFEALTADNRHAMRSRLDSYRQSLDSGAALFAASELVPLSKWEAFVNVLNIEETLPGINGIGFIVPVLQEDIAAYLESAKANGVKNLEVHPRTDRLEIMSITYIEPLEPNKEAVGLDIAFEDHRREAANYSRNTGRATITKHIDLVQDKTKSAGFLLLRPMYEGGKPLETAIQRRAAFKGWIYAPFIAARFMKDLTTSQGKSFELQVYDGTAPLQSDLIFTSNKNQKIADRKSEYQISRTFPMMEQNWTVVWKSTPEFEASVRTQEPILILIGGLALTAAFVVMMVFYARRETYVRNEVAIKTEALVTKEQEVRGALAKAQRATEAKSKFLANMSHEIRTPMNGVIGFTQLLDDGNLCEKQQRYVQMILDSGAAMMNLLNDILDISKVDAGLLAINEEPVDVPNILKICMKLISPTAETKGLESILDVDPKIPSSIKTDGLRLRQVVLNLLANAVKFTEVGHVKLAVKYHPAKILAGGFDQPAEMAITVSDTGIGIDPERQKVIFEPFLQADDSTARKYGGTGLGLTISSQLVELMQGRISLTSKLNGGSKFTVILPAKTYEDPMSNDTNDSIDSRARRQEFSTRRLNILVAEDHDVNQLLLREMLAKLDCDLMLASDGAEAVAEARAAETQKRPFDLVLMDIQMPNMDGLKATKAIRRHGITAAQLPIIALTANAYAQDVENCFEAGMQAHLAKPFSITELKDILEIWGTDYQEAEAA</sequence>
<dbReference type="PROSITE" id="PS50109">
    <property type="entry name" value="HIS_KIN"/>
    <property type="match status" value="1"/>
</dbReference>
<dbReference type="SUPFAM" id="SSF52172">
    <property type="entry name" value="CheY-like"/>
    <property type="match status" value="1"/>
</dbReference>
<dbReference type="SMART" id="SM00387">
    <property type="entry name" value="HATPase_c"/>
    <property type="match status" value="1"/>
</dbReference>
<dbReference type="SMART" id="SM00388">
    <property type="entry name" value="HisKA"/>
    <property type="match status" value="1"/>
</dbReference>
<dbReference type="PANTHER" id="PTHR45339:SF1">
    <property type="entry name" value="HYBRID SIGNAL TRANSDUCTION HISTIDINE KINASE J"/>
    <property type="match status" value="1"/>
</dbReference>
<dbReference type="PROSITE" id="PS50110">
    <property type="entry name" value="RESPONSE_REGULATORY"/>
    <property type="match status" value="1"/>
</dbReference>
<dbReference type="InterPro" id="IPR042240">
    <property type="entry name" value="CHASE_sf"/>
</dbReference>
<accession>A0ABX7T7M8</accession>
<protein>
    <recommendedName>
        <fullName evidence="3">histidine kinase</fullName>
        <ecNumber evidence="3">2.7.13.3</ecNumber>
    </recommendedName>
</protein>
<dbReference type="InterPro" id="IPR036097">
    <property type="entry name" value="HisK_dim/P_sf"/>
</dbReference>
<dbReference type="SUPFAM" id="SSF55874">
    <property type="entry name" value="ATPase domain of HSP90 chaperone/DNA topoisomerase II/histidine kinase"/>
    <property type="match status" value="1"/>
</dbReference>
<feature type="transmembrane region" description="Helical" evidence="10">
    <location>
        <begin position="12"/>
        <end position="36"/>
    </location>
</feature>
<evidence type="ECO:0000256" key="4">
    <source>
        <dbReference type="ARBA" id="ARBA00022553"/>
    </source>
</evidence>
<dbReference type="Gene3D" id="3.30.450.350">
    <property type="entry name" value="CHASE domain"/>
    <property type="match status" value="1"/>
</dbReference>
<evidence type="ECO:0000256" key="6">
    <source>
        <dbReference type="ARBA" id="ARBA00022989"/>
    </source>
</evidence>
<evidence type="ECO:0000256" key="1">
    <source>
        <dbReference type="ARBA" id="ARBA00000085"/>
    </source>
</evidence>
<dbReference type="InterPro" id="IPR003661">
    <property type="entry name" value="HisK_dim/P_dom"/>
</dbReference>
<dbReference type="InterPro" id="IPR006189">
    <property type="entry name" value="CHASE_dom"/>
</dbReference>
<feature type="domain" description="Histidine kinase" evidence="11">
    <location>
        <begin position="382"/>
        <end position="609"/>
    </location>
</feature>
<feature type="modified residue" description="4-aspartylphosphate" evidence="9">
    <location>
        <position position="691"/>
    </location>
</feature>
<proteinExistence type="predicted"/>
<evidence type="ECO:0000256" key="2">
    <source>
        <dbReference type="ARBA" id="ARBA00004370"/>
    </source>
</evidence>
<dbReference type="CDD" id="cd16922">
    <property type="entry name" value="HATPase_EvgS-ArcB-TorS-like"/>
    <property type="match status" value="1"/>
</dbReference>
<evidence type="ECO:0000256" key="8">
    <source>
        <dbReference type="ARBA" id="ARBA00023136"/>
    </source>
</evidence>
<dbReference type="RefSeq" id="WP_207988042.1">
    <property type="nucleotide sequence ID" value="NZ_CP071794.1"/>
</dbReference>
<dbReference type="CDD" id="cd00082">
    <property type="entry name" value="HisKA"/>
    <property type="match status" value="1"/>
</dbReference>
<keyword evidence="5 10" id="KW-0812">Transmembrane</keyword>
<evidence type="ECO:0000313" key="15">
    <source>
        <dbReference type="Proteomes" id="UP000663923"/>
    </source>
</evidence>
<feature type="domain" description="Response regulatory" evidence="12">
    <location>
        <begin position="637"/>
        <end position="759"/>
    </location>
</feature>
<evidence type="ECO:0000259" key="12">
    <source>
        <dbReference type="PROSITE" id="PS50110"/>
    </source>
</evidence>
<keyword evidence="7" id="KW-0902">Two-component regulatory system</keyword>
<evidence type="ECO:0000256" key="5">
    <source>
        <dbReference type="ARBA" id="ARBA00022692"/>
    </source>
</evidence>
<dbReference type="InterPro" id="IPR001789">
    <property type="entry name" value="Sig_transdc_resp-reg_receiver"/>
</dbReference>
<dbReference type="PRINTS" id="PR00344">
    <property type="entry name" value="BCTRLSENSOR"/>
</dbReference>
<evidence type="ECO:0000256" key="3">
    <source>
        <dbReference type="ARBA" id="ARBA00012438"/>
    </source>
</evidence>
<name>A0ABX7T7M8_9SPHN</name>
<comment type="catalytic activity">
    <reaction evidence="1">
        <text>ATP + protein L-histidine = ADP + protein N-phospho-L-histidine.</text>
        <dbReference type="EC" id="2.7.13.3"/>
    </reaction>
</comment>
<dbReference type="Gene3D" id="1.10.287.130">
    <property type="match status" value="1"/>
</dbReference>
<dbReference type="Pfam" id="PF00072">
    <property type="entry name" value="Response_reg"/>
    <property type="match status" value="1"/>
</dbReference>
<dbReference type="EC" id="2.7.13.3" evidence="3"/>
<keyword evidence="4 9" id="KW-0597">Phosphoprotein</keyword>
<organism evidence="14 15">
    <name type="scientific">Parasphingorhabdus cellanae</name>
    <dbReference type="NCBI Taxonomy" id="2806553"/>
    <lineage>
        <taxon>Bacteria</taxon>
        <taxon>Pseudomonadati</taxon>
        <taxon>Pseudomonadota</taxon>
        <taxon>Alphaproteobacteria</taxon>
        <taxon>Sphingomonadales</taxon>
        <taxon>Sphingomonadaceae</taxon>
        <taxon>Parasphingorhabdus</taxon>
    </lineage>
</organism>
<feature type="transmembrane region" description="Helical" evidence="10">
    <location>
        <begin position="317"/>
        <end position="338"/>
    </location>
</feature>
<dbReference type="Proteomes" id="UP000663923">
    <property type="component" value="Chromosome"/>
</dbReference>
<comment type="subcellular location">
    <subcellularLocation>
        <location evidence="2">Membrane</location>
    </subcellularLocation>
</comment>
<keyword evidence="8 10" id="KW-0472">Membrane</keyword>
<dbReference type="EMBL" id="CP071794">
    <property type="protein sequence ID" value="QTD56220.1"/>
    <property type="molecule type" value="Genomic_DNA"/>
</dbReference>